<dbReference type="Gene3D" id="1.20.1280.50">
    <property type="match status" value="1"/>
</dbReference>
<dbReference type="EMBL" id="JADNYJ010000009">
    <property type="protein sequence ID" value="KAF8909254.1"/>
    <property type="molecule type" value="Genomic_DNA"/>
</dbReference>
<organism evidence="2 3">
    <name type="scientific">Gymnopilus junonius</name>
    <name type="common">Spectacular rustgill mushroom</name>
    <name type="synonym">Gymnopilus spectabilis subsp. junonius</name>
    <dbReference type="NCBI Taxonomy" id="109634"/>
    <lineage>
        <taxon>Eukaryota</taxon>
        <taxon>Fungi</taxon>
        <taxon>Dikarya</taxon>
        <taxon>Basidiomycota</taxon>
        <taxon>Agaricomycotina</taxon>
        <taxon>Agaricomycetes</taxon>
        <taxon>Agaricomycetidae</taxon>
        <taxon>Agaricales</taxon>
        <taxon>Agaricineae</taxon>
        <taxon>Hymenogastraceae</taxon>
        <taxon>Gymnopilus</taxon>
    </lineage>
</organism>
<dbReference type="Pfam" id="PF12937">
    <property type="entry name" value="F-box-like"/>
    <property type="match status" value="1"/>
</dbReference>
<sequence length="189" mass="21652">MRRAYDILKSLSDKRSNLVKEKVNGLHDQLTLHLPVELISQIFTVFVHGSEDPFLHDYRSEFVKAQCSVPFTLSAVCKSWRQIAFKTPPLWSTVNIYVYSESKLSLQGELLRQWLNRSGQLPLEVFLLYAKSRYEDGIDFNIAFSMLDSLKALFIALAPLTSLIPLTILSRNFDESQPPPLAKISRTVY</sequence>
<dbReference type="Proteomes" id="UP000724874">
    <property type="component" value="Unassembled WGS sequence"/>
</dbReference>
<proteinExistence type="predicted"/>
<protein>
    <recommendedName>
        <fullName evidence="1">F-box domain-containing protein</fullName>
    </recommendedName>
</protein>
<keyword evidence="3" id="KW-1185">Reference proteome</keyword>
<reference evidence="2" key="1">
    <citation type="submission" date="2020-11" db="EMBL/GenBank/DDBJ databases">
        <authorList>
            <consortium name="DOE Joint Genome Institute"/>
            <person name="Ahrendt S."/>
            <person name="Riley R."/>
            <person name="Andreopoulos W."/>
            <person name="LaButti K."/>
            <person name="Pangilinan J."/>
            <person name="Ruiz-duenas F.J."/>
            <person name="Barrasa J.M."/>
            <person name="Sanchez-Garcia M."/>
            <person name="Camarero S."/>
            <person name="Miyauchi S."/>
            <person name="Serrano A."/>
            <person name="Linde D."/>
            <person name="Babiker R."/>
            <person name="Drula E."/>
            <person name="Ayuso-Fernandez I."/>
            <person name="Pacheco R."/>
            <person name="Padilla G."/>
            <person name="Ferreira P."/>
            <person name="Barriuso J."/>
            <person name="Kellner H."/>
            <person name="Castanera R."/>
            <person name="Alfaro M."/>
            <person name="Ramirez L."/>
            <person name="Pisabarro A.G."/>
            <person name="Kuo A."/>
            <person name="Tritt A."/>
            <person name="Lipzen A."/>
            <person name="He G."/>
            <person name="Yan M."/>
            <person name="Ng V."/>
            <person name="Cullen D."/>
            <person name="Martin F."/>
            <person name="Rosso M.-N."/>
            <person name="Henrissat B."/>
            <person name="Hibbett D."/>
            <person name="Martinez A.T."/>
            <person name="Grigoriev I.V."/>
        </authorList>
    </citation>
    <scope>NUCLEOTIDE SEQUENCE</scope>
    <source>
        <strain evidence="2">AH 44721</strain>
    </source>
</reference>
<gene>
    <name evidence="2" type="ORF">CPB84DRAFT_1843046</name>
</gene>
<evidence type="ECO:0000313" key="3">
    <source>
        <dbReference type="Proteomes" id="UP000724874"/>
    </source>
</evidence>
<dbReference type="AlphaFoldDB" id="A0A9P5NUK1"/>
<feature type="domain" description="F-box" evidence="1">
    <location>
        <begin position="32"/>
        <end position="95"/>
    </location>
</feature>
<dbReference type="OrthoDB" id="3365698at2759"/>
<dbReference type="InterPro" id="IPR001810">
    <property type="entry name" value="F-box_dom"/>
</dbReference>
<comment type="caution">
    <text evidence="2">The sequence shown here is derived from an EMBL/GenBank/DDBJ whole genome shotgun (WGS) entry which is preliminary data.</text>
</comment>
<name>A0A9P5NUK1_GYMJU</name>
<evidence type="ECO:0000259" key="1">
    <source>
        <dbReference type="Pfam" id="PF12937"/>
    </source>
</evidence>
<evidence type="ECO:0000313" key="2">
    <source>
        <dbReference type="EMBL" id="KAF8909254.1"/>
    </source>
</evidence>
<accession>A0A9P5NUK1</accession>